<dbReference type="EMBL" id="VSWC01000079">
    <property type="protein sequence ID" value="KAA1094628.1"/>
    <property type="molecule type" value="Genomic_DNA"/>
</dbReference>
<comment type="caution">
    <text evidence="2">The sequence shown here is derived from an EMBL/GenBank/DDBJ whole genome shotgun (WGS) entry which is preliminary data.</text>
</comment>
<feature type="compositionally biased region" description="Polar residues" evidence="1">
    <location>
        <begin position="1"/>
        <end position="23"/>
    </location>
</feature>
<gene>
    <name evidence="2" type="ORF">PGT21_027048</name>
</gene>
<feature type="region of interest" description="Disordered" evidence="1">
    <location>
        <begin position="1"/>
        <end position="154"/>
    </location>
</feature>
<feature type="compositionally biased region" description="Basic residues" evidence="1">
    <location>
        <begin position="92"/>
        <end position="103"/>
    </location>
</feature>
<evidence type="ECO:0000313" key="2">
    <source>
        <dbReference type="EMBL" id="KAA1094628.1"/>
    </source>
</evidence>
<sequence length="380" mass="42704">MSSQPTQSSMSNQSGNVSDATEVQTRRSSRVTTPMKRSGMIQPSPDSRQSITQPLLSERPAIDPSSQTKKRTEAPTDSDSTPQITPVQSQKPRNKKPTKKPKKTTGATSVGNSEATPGTTIDLAQDSDEENAKAKFKRQRKNLEEDDIKPADKPPSTYSCLWCKKEVRVSASSLSNLRVHRDGSRQTGRVSNGCPNRAKAIAAGAKLPQTALDEEKKKKGTREITSHFARVEKFDNIILNRIVVLWLLRQAIPWNQVEDPYLQAAFNYCEPAANLFKRKWAATASRTAYLELQEEVVRQIKATNSKFNLIHDVWTTKGNCYGFIGVSASFIDNDWNYVVLHLSLKLVAWFHQGELLAAPIVNILKKHQLYNKINHRFRFE</sequence>
<dbReference type="PANTHER" id="PTHR47501">
    <property type="entry name" value="TRANSPOSASE-RELATED"/>
    <property type="match status" value="1"/>
</dbReference>
<feature type="compositionally biased region" description="Polar residues" evidence="1">
    <location>
        <begin position="44"/>
        <end position="55"/>
    </location>
</feature>
<organism evidence="2 3">
    <name type="scientific">Puccinia graminis f. sp. tritici</name>
    <dbReference type="NCBI Taxonomy" id="56615"/>
    <lineage>
        <taxon>Eukaryota</taxon>
        <taxon>Fungi</taxon>
        <taxon>Dikarya</taxon>
        <taxon>Basidiomycota</taxon>
        <taxon>Pucciniomycotina</taxon>
        <taxon>Pucciniomycetes</taxon>
        <taxon>Pucciniales</taxon>
        <taxon>Pucciniaceae</taxon>
        <taxon>Puccinia</taxon>
    </lineage>
</organism>
<name>A0A5B0P3A3_PUCGR</name>
<reference evidence="2 3" key="1">
    <citation type="submission" date="2019-05" db="EMBL/GenBank/DDBJ databases">
        <title>Emergence of the Ug99 lineage of the wheat stem rust pathogen through somatic hybridization.</title>
        <authorList>
            <person name="Li F."/>
            <person name="Upadhyaya N.M."/>
            <person name="Sperschneider J."/>
            <person name="Matny O."/>
            <person name="Nguyen-Phuc H."/>
            <person name="Mago R."/>
            <person name="Raley C."/>
            <person name="Miller M.E."/>
            <person name="Silverstein K.A.T."/>
            <person name="Henningsen E."/>
            <person name="Hirsch C.D."/>
            <person name="Visser B."/>
            <person name="Pretorius Z.A."/>
            <person name="Steffenson B.J."/>
            <person name="Schwessinger B."/>
            <person name="Dodds P.N."/>
            <person name="Figueroa M."/>
        </authorList>
    </citation>
    <scope>NUCLEOTIDE SEQUENCE [LARGE SCALE GENOMIC DNA]</scope>
    <source>
        <strain evidence="2">21-0</strain>
    </source>
</reference>
<protein>
    <submittedName>
        <fullName evidence="2">Uncharacterized protein</fullName>
    </submittedName>
</protein>
<dbReference type="Proteomes" id="UP000324748">
    <property type="component" value="Unassembled WGS sequence"/>
</dbReference>
<evidence type="ECO:0000313" key="3">
    <source>
        <dbReference type="Proteomes" id="UP000324748"/>
    </source>
</evidence>
<evidence type="ECO:0000256" key="1">
    <source>
        <dbReference type="SAM" id="MobiDB-lite"/>
    </source>
</evidence>
<proteinExistence type="predicted"/>
<dbReference type="OrthoDB" id="2505040at2759"/>
<keyword evidence="3" id="KW-1185">Reference proteome</keyword>
<dbReference type="PANTHER" id="PTHR47501:SF5">
    <property type="entry name" value="HAT C-TERMINAL DIMERISATION DOMAIN-CONTAINING PROTEIN"/>
    <property type="match status" value="1"/>
</dbReference>
<feature type="compositionally biased region" description="Polar residues" evidence="1">
    <location>
        <begin position="106"/>
        <end position="119"/>
    </location>
</feature>
<dbReference type="AlphaFoldDB" id="A0A5B0P3A3"/>
<accession>A0A5B0P3A3</accession>
<feature type="compositionally biased region" description="Polar residues" evidence="1">
    <location>
        <begin position="75"/>
        <end position="90"/>
    </location>
</feature>